<name>A0AA35WN63_GEOBA</name>
<comment type="caution">
    <text evidence="1">The sequence shown here is derived from an EMBL/GenBank/DDBJ whole genome shotgun (WGS) entry which is preliminary data.</text>
</comment>
<organism evidence="1 2">
    <name type="scientific">Geodia barretti</name>
    <name type="common">Barrett's horny sponge</name>
    <dbReference type="NCBI Taxonomy" id="519541"/>
    <lineage>
        <taxon>Eukaryota</taxon>
        <taxon>Metazoa</taxon>
        <taxon>Porifera</taxon>
        <taxon>Demospongiae</taxon>
        <taxon>Heteroscleromorpha</taxon>
        <taxon>Tetractinellida</taxon>
        <taxon>Astrophorina</taxon>
        <taxon>Geodiidae</taxon>
        <taxon>Geodia</taxon>
    </lineage>
</organism>
<accession>A0AA35WN63</accession>
<proteinExistence type="predicted"/>
<evidence type="ECO:0000313" key="2">
    <source>
        <dbReference type="Proteomes" id="UP001174909"/>
    </source>
</evidence>
<gene>
    <name evidence="1" type="ORF">GBAR_LOCUS15757</name>
</gene>
<reference evidence="1" key="1">
    <citation type="submission" date="2023-03" db="EMBL/GenBank/DDBJ databases">
        <authorList>
            <person name="Steffen K."/>
            <person name="Cardenas P."/>
        </authorList>
    </citation>
    <scope>NUCLEOTIDE SEQUENCE</scope>
</reference>
<keyword evidence="2" id="KW-1185">Reference proteome</keyword>
<evidence type="ECO:0000313" key="1">
    <source>
        <dbReference type="EMBL" id="CAI8027608.1"/>
    </source>
</evidence>
<dbReference type="Gene3D" id="2.60.220.30">
    <property type="match status" value="1"/>
</dbReference>
<protein>
    <submittedName>
        <fullName evidence="1">Uncharacterized protein</fullName>
    </submittedName>
</protein>
<dbReference type="Proteomes" id="UP001174909">
    <property type="component" value="Unassembled WGS sequence"/>
</dbReference>
<sequence>MVCYYVSGKSPDIRGVHITEQTKIEISPDQPQDYHWEGHGFNVQIPAGAFATTRPVTRVVIHIRAGLSGEYKLPDDRVLVSEVFRLSLDPPVETFHKKVTLALQHCALDDDSTLTFITSTQDNPPYTFLPLPGGSFSESGLGAIDVDHFSPFGLIGRGKVVYFLHILPTH</sequence>
<dbReference type="AlphaFoldDB" id="A0AA35WN63"/>
<dbReference type="EMBL" id="CASHTH010002289">
    <property type="protein sequence ID" value="CAI8027608.1"/>
    <property type="molecule type" value="Genomic_DNA"/>
</dbReference>